<evidence type="ECO:0000256" key="1">
    <source>
        <dbReference type="ARBA" id="ARBA00010690"/>
    </source>
</evidence>
<evidence type="ECO:0000313" key="6">
    <source>
        <dbReference type="EMBL" id="MET1255354.1"/>
    </source>
</evidence>
<evidence type="ECO:0000256" key="3">
    <source>
        <dbReference type="ARBA" id="ARBA00023225"/>
    </source>
</evidence>
<dbReference type="InterPro" id="IPR029025">
    <property type="entry name" value="T3SS_substrate_exporter_C"/>
</dbReference>
<feature type="compositionally biased region" description="Polar residues" evidence="5">
    <location>
        <begin position="1"/>
        <end position="23"/>
    </location>
</feature>
<proteinExistence type="inferred from homology"/>
<keyword evidence="3" id="KW-1006">Bacterial flagellum protein export</keyword>
<dbReference type="InterPro" id="IPR006135">
    <property type="entry name" value="T3SS_substrate_exporter"/>
</dbReference>
<keyword evidence="3" id="KW-0813">Transport</keyword>
<evidence type="ECO:0000313" key="7">
    <source>
        <dbReference type="Proteomes" id="UP001548189"/>
    </source>
</evidence>
<organism evidence="6 7">
    <name type="scientific">Aliikangiella maris</name>
    <dbReference type="NCBI Taxonomy" id="3162458"/>
    <lineage>
        <taxon>Bacteria</taxon>
        <taxon>Pseudomonadati</taxon>
        <taxon>Pseudomonadota</taxon>
        <taxon>Gammaproteobacteria</taxon>
        <taxon>Oceanospirillales</taxon>
        <taxon>Pleioneaceae</taxon>
        <taxon>Aliikangiella</taxon>
    </lineage>
</organism>
<feature type="region of interest" description="Disordered" evidence="5">
    <location>
        <begin position="1"/>
        <end position="28"/>
    </location>
</feature>
<dbReference type="EMBL" id="JBEVCJ010000009">
    <property type="protein sequence ID" value="MET1255354.1"/>
    <property type="molecule type" value="Genomic_DNA"/>
</dbReference>
<dbReference type="PANTHER" id="PTHR30531:SF12">
    <property type="entry name" value="FLAGELLAR BIOSYNTHETIC PROTEIN FLHB"/>
    <property type="match status" value="1"/>
</dbReference>
<keyword evidence="7" id="KW-1185">Reference proteome</keyword>
<dbReference type="RefSeq" id="WP_353895939.1">
    <property type="nucleotide sequence ID" value="NZ_JBEVCJ010000009.1"/>
</dbReference>
<dbReference type="Gene3D" id="3.40.1690.10">
    <property type="entry name" value="secretion proteins EscU"/>
    <property type="match status" value="1"/>
</dbReference>
<keyword evidence="3" id="KW-0653">Protein transport</keyword>
<gene>
    <name evidence="6" type="ORF">ABVT43_09475</name>
</gene>
<sequence length="140" mass="15246">MNSKSAGSTSDTPLHSKSQQKNKLQAAALKYDGQKAPTLVAKGSGELAKRIIAKAEENNIHIHQDPILIDVLARLELGDEIPPSLYLAVAKIIAFAYFLQGKHPDNYHSTDQHSNLSIEQSVSDDKAIDLTQKNTSAKND</sequence>
<accession>A0ABV2BTU3</accession>
<comment type="caution">
    <text evidence="6">The sequence shown here is derived from an EMBL/GenBank/DDBJ whole genome shotgun (WGS) entry which is preliminary data.</text>
</comment>
<dbReference type="PANTHER" id="PTHR30531">
    <property type="entry name" value="FLAGELLAR BIOSYNTHETIC PROTEIN FLHB"/>
    <property type="match status" value="1"/>
</dbReference>
<dbReference type="SUPFAM" id="SSF160544">
    <property type="entry name" value="EscU C-terminal domain-like"/>
    <property type="match status" value="1"/>
</dbReference>
<evidence type="ECO:0000256" key="2">
    <source>
        <dbReference type="ARBA" id="ARBA00021622"/>
    </source>
</evidence>
<comment type="similarity">
    <text evidence="1">Belongs to the type III secretion exporter family.</text>
</comment>
<comment type="function">
    <text evidence="4">Required for formation of the rod structure in the basal body of the flagellar apparatus. Together with FliI and FliH, may constitute the export apparatus of flagellin.</text>
</comment>
<protein>
    <recommendedName>
        <fullName evidence="2">Flagellar biosynthetic protein FlhB</fullName>
    </recommendedName>
</protein>
<evidence type="ECO:0000256" key="5">
    <source>
        <dbReference type="SAM" id="MobiDB-lite"/>
    </source>
</evidence>
<name>A0ABV2BTU3_9GAMM</name>
<dbReference type="Pfam" id="PF01312">
    <property type="entry name" value="Bac_export_2"/>
    <property type="match status" value="1"/>
</dbReference>
<reference evidence="6 7" key="1">
    <citation type="submission" date="2024-06" db="EMBL/GenBank/DDBJ databases">
        <authorList>
            <person name="Li F."/>
        </authorList>
    </citation>
    <scope>NUCLEOTIDE SEQUENCE [LARGE SCALE GENOMIC DNA]</scope>
    <source>
        <strain evidence="6 7">GXAS 311</strain>
    </source>
</reference>
<dbReference type="Proteomes" id="UP001548189">
    <property type="component" value="Unassembled WGS sequence"/>
</dbReference>
<evidence type="ECO:0000256" key="4">
    <source>
        <dbReference type="ARBA" id="ARBA00025078"/>
    </source>
</evidence>